<dbReference type="EMBL" id="LR824643">
    <property type="protein sequence ID" value="CAD0343654.1"/>
    <property type="molecule type" value="Genomic_DNA"/>
</dbReference>
<dbReference type="Pfam" id="PF00873">
    <property type="entry name" value="ACR_tran"/>
    <property type="match status" value="1"/>
</dbReference>
<feature type="transmembrane region" description="Helical" evidence="1">
    <location>
        <begin position="44"/>
        <end position="70"/>
    </location>
</feature>
<name>A0A7U7HPG8_XANCJ</name>
<dbReference type="InterPro" id="IPR001036">
    <property type="entry name" value="Acrflvin-R"/>
</dbReference>
<keyword evidence="1" id="KW-1133">Transmembrane helix</keyword>
<gene>
    <name evidence="3" type="ORF">XSP_003984</name>
    <name evidence="2" type="ORF">XSP_004016</name>
</gene>
<evidence type="ECO:0000313" key="3">
    <source>
        <dbReference type="EMBL" id="CAD1797555.1"/>
    </source>
</evidence>
<dbReference type="PANTHER" id="PTHR32063">
    <property type="match status" value="1"/>
</dbReference>
<dbReference type="OrthoDB" id="9758297at2"/>
<keyword evidence="1" id="KW-0812">Transmembrane</keyword>
<evidence type="ECO:0000256" key="1">
    <source>
        <dbReference type="SAM" id="Phobius"/>
    </source>
</evidence>
<evidence type="ECO:0000313" key="2">
    <source>
        <dbReference type="EMBL" id="CAD0343654.1"/>
    </source>
</evidence>
<accession>A0A7U7HPG8</accession>
<dbReference type="GO" id="GO:0042910">
    <property type="term" value="F:xenobiotic transmembrane transporter activity"/>
    <property type="evidence" value="ECO:0007669"/>
    <property type="project" value="TreeGrafter"/>
</dbReference>
<dbReference type="EMBL" id="LR861807">
    <property type="protein sequence ID" value="CAD1797555.1"/>
    <property type="molecule type" value="Genomic_DNA"/>
</dbReference>
<proteinExistence type="predicted"/>
<dbReference type="AlphaFoldDB" id="A0A7U7HPG8"/>
<dbReference type="SUPFAM" id="SSF82866">
    <property type="entry name" value="Multidrug efflux transporter AcrB transmembrane domain"/>
    <property type="match status" value="1"/>
</dbReference>
<protein>
    <submittedName>
        <fullName evidence="3">Efflux RND transporter permease subunit</fullName>
    </submittedName>
</protein>
<dbReference type="PANTHER" id="PTHR32063:SF24">
    <property type="entry name" value="CATION EFFLUX SYSTEM (ACRB_ACRD_ACRF FAMILY)"/>
    <property type="match status" value="1"/>
</dbReference>
<reference evidence="2 4" key="1">
    <citation type="submission" date="2020-07" db="EMBL/GenBank/DDBJ databases">
        <authorList>
            <person name="Teixeira M."/>
        </authorList>
    </citation>
    <scope>NUCLEOTIDE SEQUENCE</scope>
    <source>
        <strain evidence="3">3</strain>
        <strain evidence="2">Xanthomonas arboricola pv. juglandis CPBF 427</strain>
    </source>
</reference>
<dbReference type="GO" id="GO:0005886">
    <property type="term" value="C:plasma membrane"/>
    <property type="evidence" value="ECO:0007669"/>
    <property type="project" value="TreeGrafter"/>
</dbReference>
<dbReference type="Gene3D" id="1.20.1640.10">
    <property type="entry name" value="Multidrug efflux transporter AcrB transmembrane domain"/>
    <property type="match status" value="1"/>
</dbReference>
<dbReference type="Proteomes" id="UP000514411">
    <property type="component" value="Chromosome"/>
</dbReference>
<dbReference type="RefSeq" id="WP_026064494.1">
    <property type="nucleotide sequence ID" value="NZ_CP076725.1"/>
</dbReference>
<keyword evidence="1" id="KW-0472">Membrane</keyword>
<organism evidence="2">
    <name type="scientific">Xanthomonas campestris pv. juglandis</name>
    <name type="common">Xanthomonas arboricola pv. juglandis</name>
    <dbReference type="NCBI Taxonomy" id="195709"/>
    <lineage>
        <taxon>Bacteria</taxon>
        <taxon>Pseudomonadati</taxon>
        <taxon>Pseudomonadota</taxon>
        <taxon>Gammaproteobacteria</taxon>
        <taxon>Lysobacterales</taxon>
        <taxon>Lysobacteraceae</taxon>
        <taxon>Xanthomonas</taxon>
    </lineage>
</organism>
<evidence type="ECO:0000313" key="4">
    <source>
        <dbReference type="Proteomes" id="UP000514411"/>
    </source>
</evidence>
<sequence length="82" mass="8662">MRSLPCEAAAAGAARRLRPVITTSITTIIGLVPLAISSDMYRPLTLVIIFGLISATALSLVVVPALYLLLTRDDAAEEPVLD</sequence>
<feature type="transmembrane region" description="Helical" evidence="1">
    <location>
        <begin position="20"/>
        <end position="38"/>
    </location>
</feature>